<dbReference type="EMBL" id="JAEPRC010000116">
    <property type="protein sequence ID" value="KAG2208181.1"/>
    <property type="molecule type" value="Genomic_DNA"/>
</dbReference>
<comment type="caution">
    <text evidence="1">The sequence shown here is derived from an EMBL/GenBank/DDBJ whole genome shotgun (WGS) entry which is preliminary data.</text>
</comment>
<organism evidence="1 2">
    <name type="scientific">Mucor plumbeus</name>
    <dbReference type="NCBI Taxonomy" id="97098"/>
    <lineage>
        <taxon>Eukaryota</taxon>
        <taxon>Fungi</taxon>
        <taxon>Fungi incertae sedis</taxon>
        <taxon>Mucoromycota</taxon>
        <taxon>Mucoromycotina</taxon>
        <taxon>Mucoromycetes</taxon>
        <taxon>Mucorales</taxon>
        <taxon>Mucorineae</taxon>
        <taxon>Mucoraceae</taxon>
        <taxon>Mucor</taxon>
    </lineage>
</organism>
<keyword evidence="2" id="KW-1185">Reference proteome</keyword>
<dbReference type="AlphaFoldDB" id="A0A8H7RBM5"/>
<evidence type="ECO:0000313" key="2">
    <source>
        <dbReference type="Proteomes" id="UP000650833"/>
    </source>
</evidence>
<evidence type="ECO:0000313" key="1">
    <source>
        <dbReference type="EMBL" id="KAG2208181.1"/>
    </source>
</evidence>
<gene>
    <name evidence="1" type="ORF">INT46_005856</name>
</gene>
<sequence>MITGKPKTNVQASNLIKTMAVQNIVKRTYNVEIHLRSIRPPRYFSNSCIDLPSTKNQLWEPIENTNLQIAAPDYTFENVTARKIKRVLTNFYCRLRSMPRLVVTVDLDFVVAN</sequence>
<proteinExistence type="predicted"/>
<protein>
    <submittedName>
        <fullName evidence="1">Uncharacterized protein</fullName>
    </submittedName>
</protein>
<name>A0A8H7RBM5_9FUNG</name>
<reference evidence="1" key="1">
    <citation type="submission" date="2020-12" db="EMBL/GenBank/DDBJ databases">
        <title>Metabolic potential, ecology and presence of endohyphal bacteria is reflected in genomic diversity of Mucoromycotina.</title>
        <authorList>
            <person name="Muszewska A."/>
            <person name="Okrasinska A."/>
            <person name="Steczkiewicz K."/>
            <person name="Drgas O."/>
            <person name="Orlowska M."/>
            <person name="Perlinska-Lenart U."/>
            <person name="Aleksandrzak-Piekarczyk T."/>
            <person name="Szatraj K."/>
            <person name="Zielenkiewicz U."/>
            <person name="Pilsyk S."/>
            <person name="Malc E."/>
            <person name="Mieczkowski P."/>
            <person name="Kruszewska J.S."/>
            <person name="Biernat P."/>
            <person name="Pawlowska J."/>
        </authorList>
    </citation>
    <scope>NUCLEOTIDE SEQUENCE</scope>
    <source>
        <strain evidence="1">CBS 226.32</strain>
    </source>
</reference>
<accession>A0A8H7RBM5</accession>
<dbReference type="Proteomes" id="UP000650833">
    <property type="component" value="Unassembled WGS sequence"/>
</dbReference>